<dbReference type="Pfam" id="PF13414">
    <property type="entry name" value="TPR_11"/>
    <property type="match status" value="1"/>
</dbReference>
<feature type="repeat" description="TPR" evidence="3">
    <location>
        <begin position="2"/>
        <end position="35"/>
    </location>
</feature>
<dbReference type="PROSITE" id="PS50005">
    <property type="entry name" value="TPR"/>
    <property type="match status" value="4"/>
</dbReference>
<dbReference type="Pfam" id="PF13432">
    <property type="entry name" value="TPR_16"/>
    <property type="match status" value="1"/>
</dbReference>
<evidence type="ECO:0000256" key="3">
    <source>
        <dbReference type="PROSITE-ProRule" id="PRU00339"/>
    </source>
</evidence>
<dbReference type="STRING" id="333140.AWW68_13285"/>
<sequence>MVDSLVEKGIEACKSDNFKKGVELFNQALEKQPEHISGLYNRARALSKIQRLEDALLDFEKLAKLQPNNATFIGDYAVALHLNGENDEANVQFEKALELEPENPYRWSSRAFFKDRIGEGEAALADYEKAVELDPDDAIALNNKGLIEEKLGYQERSKKSFNQSNKIIGYEPKEGEKQEEKSEPKTSSVPKKESQEILTRWKVIKSIFTKEGFQDFSQFTKNKILGKKD</sequence>
<keyword evidence="1" id="KW-0677">Repeat</keyword>
<name>A0A150X4K0_9BACT</name>
<evidence type="ECO:0000256" key="2">
    <source>
        <dbReference type="ARBA" id="ARBA00022803"/>
    </source>
</evidence>
<dbReference type="InterPro" id="IPR011990">
    <property type="entry name" value="TPR-like_helical_dom_sf"/>
</dbReference>
<dbReference type="InterPro" id="IPR050498">
    <property type="entry name" value="Ycf3"/>
</dbReference>
<dbReference type="PANTHER" id="PTHR44858:SF1">
    <property type="entry name" value="UDP-N-ACETYLGLUCOSAMINE--PEPTIDE N-ACETYLGLUCOSAMINYLTRANSFERASE SPINDLY-RELATED"/>
    <property type="match status" value="1"/>
</dbReference>
<protein>
    <submittedName>
        <fullName evidence="5">Uncharacterized protein</fullName>
    </submittedName>
</protein>
<dbReference type="Gene3D" id="1.25.40.10">
    <property type="entry name" value="Tetratricopeptide repeat domain"/>
    <property type="match status" value="2"/>
</dbReference>
<feature type="repeat" description="TPR" evidence="3">
    <location>
        <begin position="36"/>
        <end position="69"/>
    </location>
</feature>
<feature type="region of interest" description="Disordered" evidence="4">
    <location>
        <begin position="164"/>
        <end position="194"/>
    </location>
</feature>
<evidence type="ECO:0000313" key="5">
    <source>
        <dbReference type="EMBL" id="KYG73656.1"/>
    </source>
</evidence>
<dbReference type="RefSeq" id="WP_068222259.1">
    <property type="nucleotide sequence ID" value="NZ_CP139724.1"/>
</dbReference>
<gene>
    <name evidence="5" type="ORF">AWW68_13285</name>
</gene>
<dbReference type="AlphaFoldDB" id="A0A150X4K0"/>
<dbReference type="SMART" id="SM00028">
    <property type="entry name" value="TPR"/>
    <property type="match status" value="4"/>
</dbReference>
<feature type="repeat" description="TPR" evidence="3">
    <location>
        <begin position="70"/>
        <end position="103"/>
    </location>
</feature>
<dbReference type="InterPro" id="IPR019734">
    <property type="entry name" value="TPR_rpt"/>
</dbReference>
<comment type="caution">
    <text evidence="5">The sequence shown here is derived from an EMBL/GenBank/DDBJ whole genome shotgun (WGS) entry which is preliminary data.</text>
</comment>
<proteinExistence type="predicted"/>
<keyword evidence="2 3" id="KW-0802">TPR repeat</keyword>
<dbReference type="SUPFAM" id="SSF48452">
    <property type="entry name" value="TPR-like"/>
    <property type="match status" value="1"/>
</dbReference>
<organism evidence="5 6">
    <name type="scientific">Roseivirga spongicola</name>
    <dbReference type="NCBI Taxonomy" id="333140"/>
    <lineage>
        <taxon>Bacteria</taxon>
        <taxon>Pseudomonadati</taxon>
        <taxon>Bacteroidota</taxon>
        <taxon>Cytophagia</taxon>
        <taxon>Cytophagales</taxon>
        <taxon>Roseivirgaceae</taxon>
        <taxon>Roseivirga</taxon>
    </lineage>
</organism>
<reference evidence="5 6" key="1">
    <citation type="submission" date="2016-01" db="EMBL/GenBank/DDBJ databases">
        <title>Genome sequencing of Roseivirga spongicola UST030701-084.</title>
        <authorList>
            <person name="Selvaratnam C."/>
            <person name="Thevarajoo S."/>
            <person name="Goh K.M."/>
            <person name="Ee R."/>
            <person name="Chan K.-G."/>
            <person name="Chong C.S."/>
        </authorList>
    </citation>
    <scope>NUCLEOTIDE SEQUENCE [LARGE SCALE GENOMIC DNA]</scope>
    <source>
        <strain evidence="5 6">UST030701-084</strain>
    </source>
</reference>
<evidence type="ECO:0000256" key="1">
    <source>
        <dbReference type="ARBA" id="ARBA00022737"/>
    </source>
</evidence>
<feature type="compositionally biased region" description="Basic and acidic residues" evidence="4">
    <location>
        <begin position="171"/>
        <end position="194"/>
    </location>
</feature>
<dbReference type="OrthoDB" id="5508659at2"/>
<dbReference type="Proteomes" id="UP000075606">
    <property type="component" value="Unassembled WGS sequence"/>
</dbReference>
<accession>A0A150X4K0</accession>
<evidence type="ECO:0000256" key="4">
    <source>
        <dbReference type="SAM" id="MobiDB-lite"/>
    </source>
</evidence>
<dbReference type="PANTHER" id="PTHR44858">
    <property type="entry name" value="TETRATRICOPEPTIDE REPEAT PROTEIN 6"/>
    <property type="match status" value="1"/>
</dbReference>
<feature type="repeat" description="TPR" evidence="3">
    <location>
        <begin position="104"/>
        <end position="137"/>
    </location>
</feature>
<keyword evidence="6" id="KW-1185">Reference proteome</keyword>
<dbReference type="EMBL" id="LRPC01000028">
    <property type="protein sequence ID" value="KYG73656.1"/>
    <property type="molecule type" value="Genomic_DNA"/>
</dbReference>
<evidence type="ECO:0000313" key="6">
    <source>
        <dbReference type="Proteomes" id="UP000075606"/>
    </source>
</evidence>